<accession>A0A1B6M160</accession>
<sequence length="257" mass="27893">AVEPSTETSEQPKSSDVDTSSKAANIDTTAPEIPALFTTPYPFQQQITDKPNLPSTVESQSTTEAIQKDAEETSELPESSDSNTPETPILSDQLEITKEELQDDSVTVSIEIPLQESSPTADSEVASDDPENASTDNVVVDESSRGLEDISSSEPFVVVSEDEKDEDISTDTVLEDSSAGVFSFLDPVFELFRATKPPEDEISSKIERPVESKSLDPSRTLYIKDESCLAEGVGEETCDTIQGVPISKDVSWQESLY</sequence>
<proteinExistence type="predicted"/>
<evidence type="ECO:0000256" key="1">
    <source>
        <dbReference type="SAM" id="MobiDB-lite"/>
    </source>
</evidence>
<feature type="compositionally biased region" description="Polar residues" evidence="1">
    <location>
        <begin position="41"/>
        <end position="65"/>
    </location>
</feature>
<feature type="compositionally biased region" description="Polar residues" evidence="1">
    <location>
        <begin position="1"/>
        <end position="28"/>
    </location>
</feature>
<feature type="non-terminal residue" evidence="2">
    <location>
        <position position="257"/>
    </location>
</feature>
<name>A0A1B6M160_9HEMI</name>
<dbReference type="EMBL" id="GEBQ01010315">
    <property type="protein sequence ID" value="JAT29662.1"/>
    <property type="molecule type" value="Transcribed_RNA"/>
</dbReference>
<evidence type="ECO:0000313" key="2">
    <source>
        <dbReference type="EMBL" id="JAT29662.1"/>
    </source>
</evidence>
<feature type="non-terminal residue" evidence="2">
    <location>
        <position position="1"/>
    </location>
</feature>
<organism evidence="2">
    <name type="scientific">Graphocephala atropunctata</name>
    <dbReference type="NCBI Taxonomy" id="36148"/>
    <lineage>
        <taxon>Eukaryota</taxon>
        <taxon>Metazoa</taxon>
        <taxon>Ecdysozoa</taxon>
        <taxon>Arthropoda</taxon>
        <taxon>Hexapoda</taxon>
        <taxon>Insecta</taxon>
        <taxon>Pterygota</taxon>
        <taxon>Neoptera</taxon>
        <taxon>Paraneoptera</taxon>
        <taxon>Hemiptera</taxon>
        <taxon>Auchenorrhyncha</taxon>
        <taxon>Membracoidea</taxon>
        <taxon>Cicadellidae</taxon>
        <taxon>Cicadellinae</taxon>
        <taxon>Cicadellini</taxon>
        <taxon>Graphocephala</taxon>
    </lineage>
</organism>
<feature type="region of interest" description="Disordered" evidence="1">
    <location>
        <begin position="1"/>
        <end position="166"/>
    </location>
</feature>
<gene>
    <name evidence="2" type="ORF">g.42541</name>
</gene>
<feature type="compositionally biased region" description="Polar residues" evidence="1">
    <location>
        <begin position="76"/>
        <end position="86"/>
    </location>
</feature>
<protein>
    <submittedName>
        <fullName evidence="2">Uncharacterized protein</fullName>
    </submittedName>
</protein>
<dbReference type="AlphaFoldDB" id="A0A1B6M160"/>
<reference evidence="2" key="1">
    <citation type="submission" date="2015-11" db="EMBL/GenBank/DDBJ databases">
        <title>De novo transcriptome assembly of four potential Pierce s Disease insect vectors from Arizona vineyards.</title>
        <authorList>
            <person name="Tassone E.E."/>
        </authorList>
    </citation>
    <scope>NUCLEOTIDE SEQUENCE</scope>
</reference>